<dbReference type="Proteomes" id="UP001221413">
    <property type="component" value="Unassembled WGS sequence"/>
</dbReference>
<sequence length="477" mass="55455">MRLYVFNQKTVEEVRQEINGQYNLSATITAYQSHPHFPLLRGLIYQISNDLIYVKRDILKLLHQVDRYNIREGLKKLLSNDSTTILAVCEVLIPWVYLRGDYEMLQSIRKSHPGIVIRLYDIILEFYERHLHDLWNVSDSERDIVPSEEEFSRRAMGDLYKLGEAPASALEGFILLNICKLAKQGLFVFFELWNPNEFSPASLEGGRRSFRRFLEAQHRFHVPSDSPLQTDDLGELQSLIDVGFTSRMSTLLLMAILRNEMGKTLIFLKQLKPELHSAIEQAQYPKHTWELFSFPYFYRIILDAGVELSYVGHEHKPPAPASESSINWEDVSNIKAADKFLHSIPYINPEISDYVIQTLRWRYPLRPEEGFLLVVDSNNITAPPEDRLYNFNIPMKHNIRALTKFLGLGLDLNGSNLWKKTTCWHSSSRLIQAASLWLWKRRRKRSHAINISPILSAIGNRRLRLKQLQEPILAGWN</sequence>
<evidence type="ECO:0000313" key="2">
    <source>
        <dbReference type="Proteomes" id="UP001221413"/>
    </source>
</evidence>
<gene>
    <name evidence="1" type="ORF">Dda_3397</name>
</gene>
<keyword evidence="2" id="KW-1185">Reference proteome</keyword>
<dbReference type="EMBL" id="JAQGDS010000003">
    <property type="protein sequence ID" value="KAJ6262586.1"/>
    <property type="molecule type" value="Genomic_DNA"/>
</dbReference>
<accession>A0AAD6NKB0</accession>
<proteinExistence type="predicted"/>
<evidence type="ECO:0000313" key="1">
    <source>
        <dbReference type="EMBL" id="KAJ6262586.1"/>
    </source>
</evidence>
<protein>
    <submittedName>
        <fullName evidence="1">Uncharacterized protein</fullName>
    </submittedName>
</protein>
<dbReference type="AlphaFoldDB" id="A0AAD6NKB0"/>
<comment type="caution">
    <text evidence="1">The sequence shown here is derived from an EMBL/GenBank/DDBJ whole genome shotgun (WGS) entry which is preliminary data.</text>
</comment>
<name>A0AAD6NKB0_DREDA</name>
<organism evidence="1 2">
    <name type="scientific">Drechslerella dactyloides</name>
    <name type="common">Nematode-trapping fungus</name>
    <name type="synonym">Arthrobotrys dactyloides</name>
    <dbReference type="NCBI Taxonomy" id="74499"/>
    <lineage>
        <taxon>Eukaryota</taxon>
        <taxon>Fungi</taxon>
        <taxon>Dikarya</taxon>
        <taxon>Ascomycota</taxon>
        <taxon>Pezizomycotina</taxon>
        <taxon>Orbiliomycetes</taxon>
        <taxon>Orbiliales</taxon>
        <taxon>Orbiliaceae</taxon>
        <taxon>Drechslerella</taxon>
    </lineage>
</organism>
<reference evidence="1" key="1">
    <citation type="submission" date="2023-01" db="EMBL/GenBank/DDBJ databases">
        <title>The chitinases involved in constricting ring structure development in the nematode-trapping fungus Drechslerella dactyloides.</title>
        <authorList>
            <person name="Wang R."/>
            <person name="Zhang L."/>
            <person name="Tang P."/>
            <person name="Li S."/>
            <person name="Liang L."/>
        </authorList>
    </citation>
    <scope>NUCLEOTIDE SEQUENCE</scope>
    <source>
        <strain evidence="1">YMF1.00031</strain>
    </source>
</reference>